<dbReference type="GeneID" id="7443587"/>
<keyword evidence="3" id="KW-1185">Reference proteome</keyword>
<feature type="region of interest" description="Disordered" evidence="1">
    <location>
        <begin position="442"/>
        <end position="513"/>
    </location>
</feature>
<reference evidence="2 3" key="2">
    <citation type="journal article" date="2008" name="Nature">
        <title>The Phaeodactylum genome reveals the evolutionary history of diatom genomes.</title>
        <authorList>
            <person name="Bowler C."/>
            <person name="Allen A.E."/>
            <person name="Badger J.H."/>
            <person name="Grimwood J."/>
            <person name="Jabbari K."/>
            <person name="Kuo A."/>
            <person name="Maheswari U."/>
            <person name="Martens C."/>
            <person name="Maumus F."/>
            <person name="Otillar R.P."/>
            <person name="Rayko E."/>
            <person name="Salamov A."/>
            <person name="Vandepoele K."/>
            <person name="Beszteri B."/>
            <person name="Gruber A."/>
            <person name="Heijde M."/>
            <person name="Katinka M."/>
            <person name="Mock T."/>
            <person name="Valentin K."/>
            <person name="Verret F."/>
            <person name="Berges J.A."/>
            <person name="Brownlee C."/>
            <person name="Cadoret J.P."/>
            <person name="Chiovitti A."/>
            <person name="Choi C.J."/>
            <person name="Coesel S."/>
            <person name="De Martino A."/>
            <person name="Detter J.C."/>
            <person name="Durkin C."/>
            <person name="Falciatore A."/>
            <person name="Fournet J."/>
            <person name="Haruta M."/>
            <person name="Huysman M.J."/>
            <person name="Jenkins B.D."/>
            <person name="Jiroutova K."/>
            <person name="Jorgensen R.E."/>
            <person name="Joubert Y."/>
            <person name="Kaplan A."/>
            <person name="Kroger N."/>
            <person name="Kroth P.G."/>
            <person name="La Roche J."/>
            <person name="Lindquist E."/>
            <person name="Lommer M."/>
            <person name="Martin-Jezequel V."/>
            <person name="Lopez P.J."/>
            <person name="Lucas S."/>
            <person name="Mangogna M."/>
            <person name="McGinnis K."/>
            <person name="Medlin L.K."/>
            <person name="Montsant A."/>
            <person name="Oudot-Le Secq M.P."/>
            <person name="Napoli C."/>
            <person name="Obornik M."/>
            <person name="Parker M.S."/>
            <person name="Petit J.L."/>
            <person name="Porcel B.M."/>
            <person name="Poulsen N."/>
            <person name="Robison M."/>
            <person name="Rychlewski L."/>
            <person name="Rynearson T.A."/>
            <person name="Schmutz J."/>
            <person name="Shapiro H."/>
            <person name="Siaut M."/>
            <person name="Stanley M."/>
            <person name="Sussman M.R."/>
            <person name="Taylor A.R."/>
            <person name="Vardi A."/>
            <person name="von Dassow P."/>
            <person name="Vyverman W."/>
            <person name="Willis A."/>
            <person name="Wyrwicz L.S."/>
            <person name="Rokhsar D.S."/>
            <person name="Weissenbach J."/>
            <person name="Armbrust E.V."/>
            <person name="Green B.R."/>
            <person name="Van de Peer Y."/>
            <person name="Grigoriev I.V."/>
        </authorList>
    </citation>
    <scope>NUCLEOTIDE SEQUENCE [LARGE SCALE GENOMIC DNA]</scope>
    <source>
        <strain evidence="2 3">CCMP1335</strain>
    </source>
</reference>
<dbReference type="eggNOG" id="ENOG502R93P">
    <property type="taxonomic scope" value="Eukaryota"/>
</dbReference>
<feature type="region of interest" description="Disordered" evidence="1">
    <location>
        <begin position="1"/>
        <end position="72"/>
    </location>
</feature>
<name>B8C5J8_THAPS</name>
<dbReference type="KEGG" id="tps:THAPSDRAFT_23071"/>
<gene>
    <name evidence="2" type="ORF">THAPSDRAFT_23071</name>
</gene>
<accession>B8C5J8</accession>
<proteinExistence type="predicted"/>
<feature type="region of interest" description="Disordered" evidence="1">
    <location>
        <begin position="389"/>
        <end position="409"/>
    </location>
</feature>
<dbReference type="HOGENOM" id="CLU_344719_0_0_1"/>
<evidence type="ECO:0000256" key="1">
    <source>
        <dbReference type="SAM" id="MobiDB-lite"/>
    </source>
</evidence>
<feature type="compositionally biased region" description="Basic and acidic residues" evidence="1">
    <location>
        <begin position="390"/>
        <end position="401"/>
    </location>
</feature>
<feature type="compositionally biased region" description="Polar residues" evidence="1">
    <location>
        <begin position="272"/>
        <end position="292"/>
    </location>
</feature>
<dbReference type="PaxDb" id="35128-Thaps23071"/>
<evidence type="ECO:0000313" key="2">
    <source>
        <dbReference type="EMBL" id="EED91520.1"/>
    </source>
</evidence>
<feature type="region of interest" description="Disordered" evidence="1">
    <location>
        <begin position="264"/>
        <end position="292"/>
    </location>
</feature>
<feature type="compositionally biased region" description="Polar residues" evidence="1">
    <location>
        <begin position="32"/>
        <end position="42"/>
    </location>
</feature>
<dbReference type="AlphaFoldDB" id="B8C5J8"/>
<organism evidence="2 3">
    <name type="scientific">Thalassiosira pseudonana</name>
    <name type="common">Marine diatom</name>
    <name type="synonym">Cyclotella nana</name>
    <dbReference type="NCBI Taxonomy" id="35128"/>
    <lineage>
        <taxon>Eukaryota</taxon>
        <taxon>Sar</taxon>
        <taxon>Stramenopiles</taxon>
        <taxon>Ochrophyta</taxon>
        <taxon>Bacillariophyta</taxon>
        <taxon>Coscinodiscophyceae</taxon>
        <taxon>Thalassiosirophycidae</taxon>
        <taxon>Thalassiosirales</taxon>
        <taxon>Thalassiosiraceae</taxon>
        <taxon>Thalassiosira</taxon>
    </lineage>
</organism>
<dbReference type="InParanoid" id="B8C5J8"/>
<protein>
    <submittedName>
        <fullName evidence="2">Uncharacterized protein</fullName>
    </submittedName>
</protein>
<dbReference type="EMBL" id="CM000643">
    <property type="protein sequence ID" value="EED91520.1"/>
    <property type="molecule type" value="Genomic_DNA"/>
</dbReference>
<feature type="region of interest" description="Disordered" evidence="1">
    <location>
        <begin position="797"/>
        <end position="821"/>
    </location>
</feature>
<sequence length="821" mass="89749">MNDINEQAKPTVFRIPTKDGGSTREERRLKGATNSTAASPRDSTSHRGSLDVSPFSNTMESSSLKQHHQRRESSIAITYGNHNQHDRRGSDSSLDIAASLFSSIQTLQSLDGNRIRSASTEFLTANGTGSDYGVMNGGRLSNSVANSTASGIGSQVQEMLAYMEVSKYVAAQRVSAALASGTQGSHPMMNHDTVEQFVQQCQIDALHNGHAANGINSYLPPTTTLLGNIKEQDTTTLPVISPHSNKSNLLRNVPIQELLNELSRRQNDEQSRQGTSIATSQNNPTNSMDSSRCSSLDVLENLDRKISHGLQIPTNNVALSFMNTISDKGDASSLSSRDALSEVVMLRNRMGNPQRKQPCLDDAAGNCGDTHSEEPIMLGVVYVPTNDISETSREKTSDESSHSSIATKSTMLQRLPSELTTRSSCASLDALLSVFGDELAQFDNEDDTGTKPAAKGSTDEAKQQEDTTKGSEAEVSSAKKSGEDDDKSTAFGLSFLDTHPDKKSSTRRKHKIDDDASASSSVVFLNGFLQKDANTPSVADAYQRDDFSVSDGGRYDDDKSTTSNLTFLNSSIYQADAVKRMPYLNGSISSVAAKGGIHRLWPAGDTPYPGNADPRASVGSLLPMLNQVQRPSLYEEMQRTHQQLENTNVWLPISLQNQMAAVEAAMRRNEYSLRALAMQEMQIKQAQGSQEAISMVLSECTAPRPNLQVSQAAIATFKPVVKTTIPQPQSMEPPIEEFLRKYGEAGEKSRVTMFDAIEETEKSLNSLQDWDKEQGLRKCHSRTVVRTRRSRAHVKAFLTGVPPPPKPKKRKRGKYKIYDPE</sequence>
<dbReference type="Proteomes" id="UP000001449">
    <property type="component" value="Chromosome 6"/>
</dbReference>
<dbReference type="RefSeq" id="XP_002291413.1">
    <property type="nucleotide sequence ID" value="XM_002291377.1"/>
</dbReference>
<feature type="compositionally biased region" description="Basic residues" evidence="1">
    <location>
        <begin position="806"/>
        <end position="815"/>
    </location>
</feature>
<feature type="compositionally biased region" description="Basic and acidic residues" evidence="1">
    <location>
        <begin position="457"/>
        <end position="472"/>
    </location>
</feature>
<reference evidence="2 3" key="1">
    <citation type="journal article" date="2004" name="Science">
        <title>The genome of the diatom Thalassiosira pseudonana: ecology, evolution, and metabolism.</title>
        <authorList>
            <person name="Armbrust E.V."/>
            <person name="Berges J.A."/>
            <person name="Bowler C."/>
            <person name="Green B.R."/>
            <person name="Martinez D."/>
            <person name="Putnam N.H."/>
            <person name="Zhou S."/>
            <person name="Allen A.E."/>
            <person name="Apt K.E."/>
            <person name="Bechner M."/>
            <person name="Brzezinski M.A."/>
            <person name="Chaal B.K."/>
            <person name="Chiovitti A."/>
            <person name="Davis A.K."/>
            <person name="Demarest M.S."/>
            <person name="Detter J.C."/>
            <person name="Glavina T."/>
            <person name="Goodstein D."/>
            <person name="Hadi M.Z."/>
            <person name="Hellsten U."/>
            <person name="Hildebrand M."/>
            <person name="Jenkins B.D."/>
            <person name="Jurka J."/>
            <person name="Kapitonov V.V."/>
            <person name="Kroger N."/>
            <person name="Lau W.W."/>
            <person name="Lane T.W."/>
            <person name="Larimer F.W."/>
            <person name="Lippmeier J.C."/>
            <person name="Lucas S."/>
            <person name="Medina M."/>
            <person name="Montsant A."/>
            <person name="Obornik M."/>
            <person name="Parker M.S."/>
            <person name="Palenik B."/>
            <person name="Pazour G.J."/>
            <person name="Richardson P.M."/>
            <person name="Rynearson T.A."/>
            <person name="Saito M.A."/>
            <person name="Schwartz D.C."/>
            <person name="Thamatrakoln K."/>
            <person name="Valentin K."/>
            <person name="Vardi A."/>
            <person name="Wilkerson F.P."/>
            <person name="Rokhsar D.S."/>
        </authorList>
    </citation>
    <scope>NUCLEOTIDE SEQUENCE [LARGE SCALE GENOMIC DNA]</scope>
    <source>
        <strain evidence="2 3">CCMP1335</strain>
    </source>
</reference>
<evidence type="ECO:0000313" key="3">
    <source>
        <dbReference type="Proteomes" id="UP000001449"/>
    </source>
</evidence>
<feature type="compositionally biased region" description="Polar residues" evidence="1">
    <location>
        <begin position="54"/>
        <end position="64"/>
    </location>
</feature>